<dbReference type="Gene3D" id="2.40.128.270">
    <property type="match status" value="1"/>
</dbReference>
<dbReference type="OrthoDB" id="880459at2"/>
<accession>A0A4V6WN87</accession>
<dbReference type="PANTHER" id="PTHR35535">
    <property type="entry name" value="HEAT SHOCK PROTEIN HSLJ"/>
    <property type="match status" value="1"/>
</dbReference>
<protein>
    <submittedName>
        <fullName evidence="2">META domain-containing protein</fullName>
    </submittedName>
</protein>
<dbReference type="RefSeq" id="WP_136838528.1">
    <property type="nucleotide sequence ID" value="NZ_SWBR01000001.1"/>
</dbReference>
<dbReference type="PANTHER" id="PTHR35535:SF2">
    <property type="entry name" value="DUF306 DOMAIN-CONTAINING PROTEIN"/>
    <property type="match status" value="1"/>
</dbReference>
<dbReference type="EMBL" id="SWBR01000001">
    <property type="protein sequence ID" value="TKC12462.1"/>
    <property type="molecule type" value="Genomic_DNA"/>
</dbReference>
<evidence type="ECO:0000313" key="2">
    <source>
        <dbReference type="EMBL" id="TKC12462.1"/>
    </source>
</evidence>
<dbReference type="AlphaFoldDB" id="A0A4V6WN87"/>
<keyword evidence="3" id="KW-1185">Reference proteome</keyword>
<dbReference type="Pfam" id="PF03724">
    <property type="entry name" value="META"/>
    <property type="match status" value="1"/>
</dbReference>
<sequence length="132" mass="14287">MKKLVLGVFLIVVIQACSQKIGVATVANTKWILTEWPGKALPTTVKATLNFDAEGKIGGNSFCNGYGGNTTFENGGIKFSQIFGTKMYCEQVGDAENKYTTDLEAVNGAKLVGEKLQLLKDDQVLMIFTKAE</sequence>
<comment type="caution">
    <text evidence="2">The sequence shown here is derived from an EMBL/GenBank/DDBJ whole genome shotgun (WGS) entry which is preliminary data.</text>
</comment>
<dbReference type="PROSITE" id="PS51257">
    <property type="entry name" value="PROKAR_LIPOPROTEIN"/>
    <property type="match status" value="1"/>
</dbReference>
<evidence type="ECO:0000313" key="3">
    <source>
        <dbReference type="Proteomes" id="UP000309488"/>
    </source>
</evidence>
<dbReference type="InterPro" id="IPR053147">
    <property type="entry name" value="Hsp_HslJ-like"/>
</dbReference>
<dbReference type="InterPro" id="IPR005184">
    <property type="entry name" value="DUF306_Meta_HslJ"/>
</dbReference>
<dbReference type="InterPro" id="IPR038670">
    <property type="entry name" value="HslJ-like_sf"/>
</dbReference>
<evidence type="ECO:0000259" key="1">
    <source>
        <dbReference type="Pfam" id="PF03724"/>
    </source>
</evidence>
<feature type="domain" description="DUF306" evidence="1">
    <location>
        <begin position="24"/>
        <end position="128"/>
    </location>
</feature>
<name>A0A4V6WN87_9SPHI</name>
<reference evidence="2 3" key="1">
    <citation type="submission" date="2019-04" db="EMBL/GenBank/DDBJ databases">
        <title>Pedobacter sp. RP-3-22 sp. nov., isolated from Arctic soil.</title>
        <authorList>
            <person name="Dahal R.H."/>
            <person name="Kim D.-U."/>
        </authorList>
    </citation>
    <scope>NUCLEOTIDE SEQUENCE [LARGE SCALE GENOMIC DNA]</scope>
    <source>
        <strain evidence="2 3">RP-3-22</strain>
    </source>
</reference>
<dbReference type="Proteomes" id="UP000309488">
    <property type="component" value="Unassembled WGS sequence"/>
</dbReference>
<proteinExistence type="predicted"/>
<organism evidence="2 3">
    <name type="scientific">Pedobacter polaris</name>
    <dbReference type="NCBI Taxonomy" id="2571273"/>
    <lineage>
        <taxon>Bacteria</taxon>
        <taxon>Pseudomonadati</taxon>
        <taxon>Bacteroidota</taxon>
        <taxon>Sphingobacteriia</taxon>
        <taxon>Sphingobacteriales</taxon>
        <taxon>Sphingobacteriaceae</taxon>
        <taxon>Pedobacter</taxon>
    </lineage>
</organism>
<gene>
    <name evidence="2" type="ORF">FA048_02260</name>
</gene>